<dbReference type="InterPro" id="IPR044068">
    <property type="entry name" value="CB"/>
</dbReference>
<dbReference type="CDD" id="cd00796">
    <property type="entry name" value="INT_Rci_Hp1_C"/>
    <property type="match status" value="1"/>
</dbReference>
<comment type="similarity">
    <text evidence="1">Belongs to the 'phage' integrase family.</text>
</comment>
<dbReference type="PANTHER" id="PTHR30349">
    <property type="entry name" value="PHAGE INTEGRASE-RELATED"/>
    <property type="match status" value="1"/>
</dbReference>
<dbReference type="InterPro" id="IPR002104">
    <property type="entry name" value="Integrase_catalytic"/>
</dbReference>
<proteinExistence type="inferred from homology"/>
<evidence type="ECO:0000313" key="7">
    <source>
        <dbReference type="EMBL" id="RTZ81159.1"/>
    </source>
</evidence>
<evidence type="ECO:0000259" key="6">
    <source>
        <dbReference type="PROSITE" id="PS51900"/>
    </source>
</evidence>
<evidence type="ECO:0000256" key="4">
    <source>
        <dbReference type="PROSITE-ProRule" id="PRU01248"/>
    </source>
</evidence>
<dbReference type="Pfam" id="PF24624">
    <property type="entry name" value="Int_N"/>
    <property type="match status" value="1"/>
</dbReference>
<dbReference type="InterPro" id="IPR050090">
    <property type="entry name" value="Tyrosine_recombinase_XerCD"/>
</dbReference>
<feature type="domain" description="Core-binding (CB)" evidence="6">
    <location>
        <begin position="62"/>
        <end position="141"/>
    </location>
</feature>
<evidence type="ECO:0000313" key="8">
    <source>
        <dbReference type="Proteomes" id="UP000286801"/>
    </source>
</evidence>
<accession>A0A432GBT7</accession>
<evidence type="ECO:0000256" key="3">
    <source>
        <dbReference type="ARBA" id="ARBA00023172"/>
    </source>
</evidence>
<keyword evidence="2 4" id="KW-0238">DNA-binding</keyword>
<feature type="domain" description="Tyr recombinase" evidence="5">
    <location>
        <begin position="163"/>
        <end position="336"/>
    </location>
</feature>
<dbReference type="Proteomes" id="UP000286801">
    <property type="component" value="Unassembled WGS sequence"/>
</dbReference>
<dbReference type="Pfam" id="PF00589">
    <property type="entry name" value="Phage_integrase"/>
    <property type="match status" value="1"/>
</dbReference>
<dbReference type="SUPFAM" id="SSF56349">
    <property type="entry name" value="DNA breaking-rejoining enzymes"/>
    <property type="match status" value="1"/>
</dbReference>
<reference evidence="7 8" key="1">
    <citation type="submission" date="2018-06" db="EMBL/GenBank/DDBJ databases">
        <title>Combined omics and stable isotope probing to characterize newly discovered Mariana Back-Arc vent microbial communities.</title>
        <authorList>
            <person name="Trembath-Reichert E."/>
            <person name="Huber J.A."/>
        </authorList>
    </citation>
    <scope>NUCLEOTIDE SEQUENCE [LARGE SCALE GENOMIC DNA]</scope>
    <source>
        <strain evidence="7">MAG 63_1</strain>
    </source>
</reference>
<dbReference type="Gene3D" id="1.10.150.130">
    <property type="match status" value="1"/>
</dbReference>
<dbReference type="PROSITE" id="PS51900">
    <property type="entry name" value="CB"/>
    <property type="match status" value="1"/>
</dbReference>
<sequence length="344" mass="39447">MATIRKRDGKKGVGYQVQVRIKGGDVETASFKSLTKARLWAQSIESSIREGRHFTGSESKKFTLSDLIDRFLMHPSLKAKTKIQYTPQLLWWSKQLGPLKLSDISPDKIASQRDKLLKNGYKTSTANRYLAALSSAFSMAVREFGWIETNPCTKIRKLTEPRGRTRYLTKNECSRLLDECEKSGVRELLIIVILALNTGARKNELRWLRWTDVDLHKGTLLFRDTKNESFRSVPMVGRGLKFMREWGKVRLLDTDLVFPGKNPKNPVLFEKSWRTALKSAGIEDFRFHDLRHSSASYLAMNNVSVRTIAEILGHKTLSMVQRYSHLSSEHLRSEIARTMEALDL</sequence>
<evidence type="ECO:0000256" key="1">
    <source>
        <dbReference type="ARBA" id="ARBA00008857"/>
    </source>
</evidence>
<dbReference type="InterPro" id="IPR011010">
    <property type="entry name" value="DNA_brk_join_enz"/>
</dbReference>
<evidence type="ECO:0000259" key="5">
    <source>
        <dbReference type="PROSITE" id="PS51898"/>
    </source>
</evidence>
<dbReference type="GO" id="GO:0003677">
    <property type="term" value="F:DNA binding"/>
    <property type="evidence" value="ECO:0007669"/>
    <property type="project" value="UniProtKB-UniRule"/>
</dbReference>
<dbReference type="GO" id="GO:0006310">
    <property type="term" value="P:DNA recombination"/>
    <property type="evidence" value="ECO:0007669"/>
    <property type="project" value="UniProtKB-KW"/>
</dbReference>
<evidence type="ECO:0000256" key="2">
    <source>
        <dbReference type="ARBA" id="ARBA00023125"/>
    </source>
</evidence>
<dbReference type="InterPro" id="IPR057084">
    <property type="entry name" value="Int_N"/>
</dbReference>
<organism evidence="7 8">
    <name type="scientific">SAR324 cluster bacterium</name>
    <dbReference type="NCBI Taxonomy" id="2024889"/>
    <lineage>
        <taxon>Bacteria</taxon>
        <taxon>Deltaproteobacteria</taxon>
        <taxon>SAR324 cluster</taxon>
    </lineage>
</organism>
<name>A0A432GBT7_9DELT</name>
<dbReference type="InterPro" id="IPR010998">
    <property type="entry name" value="Integrase_recombinase_N"/>
</dbReference>
<protein>
    <submittedName>
        <fullName evidence="7">Site-specific integrase</fullName>
    </submittedName>
</protein>
<dbReference type="PANTHER" id="PTHR30349:SF64">
    <property type="entry name" value="PROPHAGE INTEGRASE INTD-RELATED"/>
    <property type="match status" value="1"/>
</dbReference>
<dbReference type="EMBL" id="QNZL01000046">
    <property type="protein sequence ID" value="RTZ81159.1"/>
    <property type="molecule type" value="Genomic_DNA"/>
</dbReference>
<comment type="caution">
    <text evidence="7">The sequence shown here is derived from an EMBL/GenBank/DDBJ whole genome shotgun (WGS) entry which is preliminary data.</text>
</comment>
<gene>
    <name evidence="7" type="ORF">DSY97_01680</name>
</gene>
<dbReference type="AlphaFoldDB" id="A0A432GBT7"/>
<dbReference type="Gene3D" id="1.10.443.10">
    <property type="entry name" value="Intergrase catalytic core"/>
    <property type="match status" value="1"/>
</dbReference>
<dbReference type="PROSITE" id="PS51898">
    <property type="entry name" value="TYR_RECOMBINASE"/>
    <property type="match status" value="1"/>
</dbReference>
<dbReference type="InterPro" id="IPR013762">
    <property type="entry name" value="Integrase-like_cat_sf"/>
</dbReference>
<dbReference type="GO" id="GO:0015074">
    <property type="term" value="P:DNA integration"/>
    <property type="evidence" value="ECO:0007669"/>
    <property type="project" value="InterPro"/>
</dbReference>
<keyword evidence="3" id="KW-0233">DNA recombination</keyword>